<reference evidence="2" key="1">
    <citation type="journal article" date="2021" name="Front. Microbiol.">
        <title>Comprehensive Comparative Genomics and Phenotyping of Methylobacterium Species.</title>
        <authorList>
            <person name="Alessa O."/>
            <person name="Ogura Y."/>
            <person name="Fujitani Y."/>
            <person name="Takami H."/>
            <person name="Hayashi T."/>
            <person name="Sahin N."/>
            <person name="Tani A."/>
        </authorList>
    </citation>
    <scope>NUCLEOTIDE SEQUENCE</scope>
    <source>
        <strain evidence="2">DSM 14458</strain>
    </source>
</reference>
<evidence type="ECO:0000313" key="2">
    <source>
        <dbReference type="EMBL" id="GJE74938.1"/>
    </source>
</evidence>
<evidence type="ECO:0008006" key="4">
    <source>
        <dbReference type="Google" id="ProtNLM"/>
    </source>
</evidence>
<dbReference type="InterPro" id="IPR022789">
    <property type="entry name" value="ParD"/>
</dbReference>
<sequence length="62" mass="6968">MPVRKSVTISLSPELFAAAERMLASGRFGNMSEVMRTALRLLEERELGFLAHRDAAYVRDEA</sequence>
<evidence type="ECO:0000313" key="3">
    <source>
        <dbReference type="Proteomes" id="UP001055093"/>
    </source>
</evidence>
<dbReference type="InterPro" id="IPR010985">
    <property type="entry name" value="Ribbon_hlx_hlx"/>
</dbReference>
<keyword evidence="1" id="KW-1277">Toxin-antitoxin system</keyword>
<dbReference type="InterPro" id="IPR038296">
    <property type="entry name" value="ParD_sf"/>
</dbReference>
<keyword evidence="3" id="KW-1185">Reference proteome</keyword>
<organism evidence="2 3">
    <name type="scientific">Methylorubrum suomiense</name>
    <dbReference type="NCBI Taxonomy" id="144191"/>
    <lineage>
        <taxon>Bacteria</taxon>
        <taxon>Pseudomonadati</taxon>
        <taxon>Pseudomonadota</taxon>
        <taxon>Alphaproteobacteria</taxon>
        <taxon>Hyphomicrobiales</taxon>
        <taxon>Methylobacteriaceae</taxon>
        <taxon>Methylorubrum</taxon>
    </lineage>
</organism>
<dbReference type="Pfam" id="PF03693">
    <property type="entry name" value="ParD_antitoxin"/>
    <property type="match status" value="1"/>
</dbReference>
<dbReference type="Gene3D" id="6.10.10.120">
    <property type="entry name" value="Antitoxin ParD1-like"/>
    <property type="match status" value="1"/>
</dbReference>
<evidence type="ECO:0000256" key="1">
    <source>
        <dbReference type="ARBA" id="ARBA00022649"/>
    </source>
</evidence>
<proteinExistence type="predicted"/>
<dbReference type="RefSeq" id="WP_012452057.1">
    <property type="nucleotide sequence ID" value="NZ_BPRE01000004.1"/>
</dbReference>
<dbReference type="EMBL" id="BPRE01000004">
    <property type="protein sequence ID" value="GJE74938.1"/>
    <property type="molecule type" value="Genomic_DNA"/>
</dbReference>
<comment type="caution">
    <text evidence="2">The sequence shown here is derived from an EMBL/GenBank/DDBJ whole genome shotgun (WGS) entry which is preliminary data.</text>
</comment>
<name>A0ABQ4URY7_9HYPH</name>
<dbReference type="SUPFAM" id="SSF47598">
    <property type="entry name" value="Ribbon-helix-helix"/>
    <property type="match status" value="1"/>
</dbReference>
<dbReference type="CDD" id="cd22231">
    <property type="entry name" value="RHH_NikR_HicB-like"/>
    <property type="match status" value="1"/>
</dbReference>
<protein>
    <recommendedName>
        <fullName evidence="4">Type II toxin-antitoxin system ParD family antitoxin</fullName>
    </recommendedName>
</protein>
<gene>
    <name evidence="2" type="ORF">BGCPKDLD_1512</name>
</gene>
<accession>A0ABQ4URY7</accession>
<reference evidence="2" key="2">
    <citation type="submission" date="2021-08" db="EMBL/GenBank/DDBJ databases">
        <authorList>
            <person name="Tani A."/>
            <person name="Ola A."/>
            <person name="Ogura Y."/>
            <person name="Katsura K."/>
            <person name="Hayashi T."/>
        </authorList>
    </citation>
    <scope>NUCLEOTIDE SEQUENCE</scope>
    <source>
        <strain evidence="2">DSM 14458</strain>
    </source>
</reference>
<dbReference type="Proteomes" id="UP001055093">
    <property type="component" value="Unassembled WGS sequence"/>
</dbReference>